<evidence type="ECO:0000313" key="1">
    <source>
        <dbReference type="EMBL" id="CDW73566.1"/>
    </source>
</evidence>
<keyword evidence="2" id="KW-1185">Reference proteome</keyword>
<organism evidence="1 2">
    <name type="scientific">Stylonychia lemnae</name>
    <name type="common">Ciliate</name>
    <dbReference type="NCBI Taxonomy" id="5949"/>
    <lineage>
        <taxon>Eukaryota</taxon>
        <taxon>Sar</taxon>
        <taxon>Alveolata</taxon>
        <taxon>Ciliophora</taxon>
        <taxon>Intramacronucleata</taxon>
        <taxon>Spirotrichea</taxon>
        <taxon>Stichotrichia</taxon>
        <taxon>Sporadotrichida</taxon>
        <taxon>Oxytrichidae</taxon>
        <taxon>Stylonychinae</taxon>
        <taxon>Stylonychia</taxon>
    </lineage>
</organism>
<proteinExistence type="predicted"/>
<name>A0A077ZYF1_STYLE</name>
<evidence type="ECO:0000313" key="2">
    <source>
        <dbReference type="Proteomes" id="UP000039865"/>
    </source>
</evidence>
<sequence length="775" mass="90882">MRYLDMRDKLMKKTLGKQILNNGEPYQVIPNLEKEKALKALNWDKERKSFDINYRFQKFYDQFQTHFYPDCQMDEEKSLKLEEHIKTLDKMSKQIKEEEFQFNLNKKYMMSQLSQIQIDMDQRQPIGSIAAKIDVKDHTKNNLNDVEYHYGAFDTLHRQRNQSLQNLKSEKITQLFEKKVDKKQESKEYYNQLSKDAKLNYQFHLRIRFQNQRQLYEVSQIEAPLRLIDPEDYDNVKLNLTMRLIPLKGQLINESQTQSQCPQYFKENVVLNKEGFVFFPDKGTCTVNLRNDAFQGIVNSMDDLIGNYMLMIKLEHQSEQKILMIRLIVFQDFDQGMYPIITNVTFKKQISEKDKKQLEQIYQRLCVDKISFPEVVKRHQKFINDYYPLSKIYDFFKKASIAIEFGDKILQIYSMYNFIDLSNGLQRGFQAQQEDEKTEAEQRKTYIQVSQYFEKRAFFSQRQEPQNPTGKKILFLIDGNKISNPYHGKRLSLDQNQKESAAKIAIETTQSTSTNYMWDQNNYDQYHNYIEGKNLASNFNLSIPTVQSLPNDGPASTNIMNENQGENQINTQQSQISQQDNGRMKQAITNENQIQQNSQGFSHQMKNQMYSSKRTIFLKETIGPTPSVKNWKTDNFDNQGGNMLIKDDYPLVSPMKQSNYYNQGLNQKINHQRQISTQSIMSVNSKRSSGRISSCFTILDSKIPNINLQGQGVLQQSVNLSPTHQMTKDYKDTDLPKSQSNKIASGQYSLKANASLPKLKIYQPLLQINQQKQQL</sequence>
<dbReference type="AlphaFoldDB" id="A0A077ZYF1"/>
<dbReference type="OrthoDB" id="10684395at2759"/>
<dbReference type="Proteomes" id="UP000039865">
    <property type="component" value="Unassembled WGS sequence"/>
</dbReference>
<protein>
    <submittedName>
        <fullName evidence="1">Uncharacterized protein</fullName>
    </submittedName>
</protein>
<accession>A0A077ZYF1</accession>
<dbReference type="InParanoid" id="A0A077ZYF1"/>
<reference evidence="1 2" key="1">
    <citation type="submission" date="2014-06" db="EMBL/GenBank/DDBJ databases">
        <authorList>
            <person name="Swart Estienne"/>
        </authorList>
    </citation>
    <scope>NUCLEOTIDE SEQUENCE [LARGE SCALE GENOMIC DNA]</scope>
    <source>
        <strain evidence="1 2">130c</strain>
    </source>
</reference>
<gene>
    <name evidence="1" type="primary">Contig9175.g9815</name>
    <name evidence="1" type="ORF">STYLEM_2549</name>
</gene>
<dbReference type="EMBL" id="CCKQ01002476">
    <property type="protein sequence ID" value="CDW73566.1"/>
    <property type="molecule type" value="Genomic_DNA"/>
</dbReference>